<evidence type="ECO:0000256" key="2">
    <source>
        <dbReference type="SAM" id="Phobius"/>
    </source>
</evidence>
<keyword evidence="2" id="KW-0812">Transmembrane</keyword>
<dbReference type="EMBL" id="CP071091">
    <property type="protein sequence ID" value="QSQ12912.1"/>
    <property type="molecule type" value="Genomic_DNA"/>
</dbReference>
<keyword evidence="2" id="KW-1133">Transmembrane helix</keyword>
<keyword evidence="4" id="KW-1185">Reference proteome</keyword>
<proteinExistence type="predicted"/>
<reference evidence="3 4" key="1">
    <citation type="submission" date="2021-02" db="EMBL/GenBank/DDBJ databases">
        <title>De Novo genome assembly of isolated myxobacteria.</title>
        <authorList>
            <person name="Stevens D.C."/>
        </authorList>
    </citation>
    <scope>NUCLEOTIDE SEQUENCE [LARGE SCALE GENOMIC DNA]</scope>
    <source>
        <strain evidence="3 4">SCHIC003</strain>
    </source>
</reference>
<feature type="compositionally biased region" description="Basic and acidic residues" evidence="1">
    <location>
        <begin position="1"/>
        <end position="12"/>
    </location>
</feature>
<evidence type="ECO:0000313" key="4">
    <source>
        <dbReference type="Proteomes" id="UP000663090"/>
    </source>
</evidence>
<sequence length="182" mass="19608">MRNEESRSRRPAEQQGFSALEPAPSRASAAKLLGLAVLAVLALGLGAAYVGTLKGGFLSASDVGGLPELARIQEQLRPLDACALSYRRLDSKGKRPFPDSVIIHDCSGSSRVFAVKVPTTWEPQGVTFEMKRASPSEPFQILIEKNATLTPELKAAMEHFTPIIATKLPEQQRAAAHSTITE</sequence>
<evidence type="ECO:0000313" key="3">
    <source>
        <dbReference type="EMBL" id="QSQ12912.1"/>
    </source>
</evidence>
<name>A0ABX7N2I8_9BACT</name>
<gene>
    <name evidence="3" type="ORF">JY572_31870</name>
</gene>
<feature type="transmembrane region" description="Helical" evidence="2">
    <location>
        <begin position="32"/>
        <end position="51"/>
    </location>
</feature>
<dbReference type="Proteomes" id="UP000663090">
    <property type="component" value="Chromosome"/>
</dbReference>
<accession>A0ABX7N2I8</accession>
<protein>
    <submittedName>
        <fullName evidence="3">Uncharacterized protein</fullName>
    </submittedName>
</protein>
<evidence type="ECO:0000256" key="1">
    <source>
        <dbReference type="SAM" id="MobiDB-lite"/>
    </source>
</evidence>
<organism evidence="3 4">
    <name type="scientific">Myxococcus landrumensis</name>
    <dbReference type="NCBI Taxonomy" id="2813577"/>
    <lineage>
        <taxon>Bacteria</taxon>
        <taxon>Pseudomonadati</taxon>
        <taxon>Myxococcota</taxon>
        <taxon>Myxococcia</taxon>
        <taxon>Myxococcales</taxon>
        <taxon>Cystobacterineae</taxon>
        <taxon>Myxococcaceae</taxon>
        <taxon>Myxococcus</taxon>
    </lineage>
</organism>
<keyword evidence="2" id="KW-0472">Membrane</keyword>
<dbReference type="RefSeq" id="WP_206714621.1">
    <property type="nucleotide sequence ID" value="NZ_CP071091.1"/>
</dbReference>
<feature type="region of interest" description="Disordered" evidence="1">
    <location>
        <begin position="1"/>
        <end position="21"/>
    </location>
</feature>